<dbReference type="InParanoid" id="D2VRG7"/>
<dbReference type="OrthoDB" id="413649at2759"/>
<feature type="coiled-coil region" evidence="2">
    <location>
        <begin position="89"/>
        <end position="130"/>
    </location>
</feature>
<evidence type="ECO:0000256" key="1">
    <source>
        <dbReference type="ARBA" id="ARBA00023054"/>
    </source>
</evidence>
<dbReference type="AlphaFoldDB" id="D2VRG7"/>
<dbReference type="SUPFAM" id="SSF52540">
    <property type="entry name" value="P-loop containing nucleoside triphosphate hydrolases"/>
    <property type="match status" value="1"/>
</dbReference>
<organism evidence="6">
    <name type="scientific">Naegleria gruberi</name>
    <name type="common">Amoeba</name>
    <dbReference type="NCBI Taxonomy" id="5762"/>
    <lineage>
        <taxon>Eukaryota</taxon>
        <taxon>Discoba</taxon>
        <taxon>Heterolobosea</taxon>
        <taxon>Tetramitia</taxon>
        <taxon>Eutetramitia</taxon>
        <taxon>Vahlkampfiidae</taxon>
        <taxon>Naegleria</taxon>
    </lineage>
</organism>
<dbReference type="VEuPathDB" id="AmoebaDB:NAEGRDRAFT_51676"/>
<dbReference type="PANTHER" id="PTHR43977">
    <property type="entry name" value="STRUCTURAL MAINTENANCE OF CHROMOSOMES PROTEIN 3"/>
    <property type="match status" value="1"/>
</dbReference>
<name>D2VRG7_NAEGR</name>
<reference evidence="5 6" key="1">
    <citation type="journal article" date="2010" name="Cell">
        <title>The genome of Naegleria gruberi illuminates early eukaryotic versatility.</title>
        <authorList>
            <person name="Fritz-Laylin L.K."/>
            <person name="Prochnik S.E."/>
            <person name="Ginger M.L."/>
            <person name="Dacks J.B."/>
            <person name="Carpenter M.L."/>
            <person name="Field M.C."/>
            <person name="Kuo A."/>
            <person name="Paredez A."/>
            <person name="Chapman J."/>
            <person name="Pham J."/>
            <person name="Shu S."/>
            <person name="Neupane R."/>
            <person name="Cipriano M."/>
            <person name="Mancuso J."/>
            <person name="Tu H."/>
            <person name="Salamov A."/>
            <person name="Lindquist E."/>
            <person name="Shapiro H."/>
            <person name="Lucas S."/>
            <person name="Grigoriev I.V."/>
            <person name="Cande W.Z."/>
            <person name="Fulton C."/>
            <person name="Rokhsar D.S."/>
            <person name="Dawson S.C."/>
        </authorList>
    </citation>
    <scope>NUCLEOTIDE SEQUENCE [LARGE SCALE GENOMIC DNA]</scope>
    <source>
        <strain evidence="5 6">NEG-M</strain>
    </source>
</reference>
<dbReference type="Pfam" id="PF02463">
    <property type="entry name" value="SMC_N"/>
    <property type="match status" value="1"/>
</dbReference>
<dbReference type="eggNOG" id="KOG0933">
    <property type="taxonomic scope" value="Eukaryota"/>
</dbReference>
<evidence type="ECO:0000259" key="3">
    <source>
        <dbReference type="Pfam" id="PF02463"/>
    </source>
</evidence>
<sequence>MQGDDEGFPLKHELSVTLFKEKGIRKYTLDGKHVTIRAVQNFLFQHGLRHSSNFVIFQNHVVSLMFKNSKEIAEMITDGSGGLSFEQQAEKTLNEIQSWKQTEEHMNEQIVKLERLIEEDKNKLAVVSERKKCEHDITEARLALSLKRRSELEDHLAKDLYMMEELTFKKTDYEKRKQQVESEIACLELEKLKSEMTTTKTVDIVPMQKQISELSENLEFIKEEVDQLNNNYRSLLNEKSKVEERKKRQELERENLGDELRVINSKIATINGLLNNKMKEEVERDERYLNSLEISQDLKTVLVNMISLESNSQQYVLPLSVIMGKNFSTHIVETTSQSEKLLQTASQRKRSITIWPLDRLDSSQQKKRIAYQRQIRDKRGLNFVIPKDILNFDEKIEPSIDRCIGDFVISLSEDMSKQLVDLGISSVSGLEQQESFERLRIELRDMESKRNEIELDLSRNVDNSFPEELIKQMNDKIIEKENVAKSKIKHLDGMKIELVRKKEYYLSLKAKKTEQEKKKSIKKQQKVVNQMGESNLMVDENENSKFIDKSIEDLEVIVESLEKKAKTLAKKSKAMMVDVIDLEKKQTILENSKSRVMWISKSCQVLMDGISCGQKVVEKYNEVAFEKVQQLFQKFTELMLPNKIASLKKVGEKVSEGVEIIVKSKNSNKEGDTSQLSLISGGEKTMVSLAFLFSIATFKKSMFYILDECDANLDEEKQKLVSRILSRMFKNQQVILISHNSAVQNEADCIIHV</sequence>
<dbReference type="InterPro" id="IPR036277">
    <property type="entry name" value="SMC_hinge_sf"/>
</dbReference>
<keyword evidence="6" id="KW-1185">Reference proteome</keyword>
<dbReference type="KEGG" id="ngr:NAEGRDRAFT_51676"/>
<dbReference type="GO" id="GO:0005694">
    <property type="term" value="C:chromosome"/>
    <property type="evidence" value="ECO:0007669"/>
    <property type="project" value="InterPro"/>
</dbReference>
<evidence type="ECO:0000259" key="4">
    <source>
        <dbReference type="Pfam" id="PF06470"/>
    </source>
</evidence>
<proteinExistence type="predicted"/>
<keyword evidence="1 2" id="KW-0175">Coiled coil</keyword>
<dbReference type="InterPro" id="IPR010935">
    <property type="entry name" value="SMC_hinge"/>
</dbReference>
<feature type="domain" description="RecF/RecN/SMC N-terminal" evidence="3">
    <location>
        <begin position="14"/>
        <end position="752"/>
    </location>
</feature>
<dbReference type="InterPro" id="IPR027417">
    <property type="entry name" value="P-loop_NTPase"/>
</dbReference>
<protein>
    <submittedName>
        <fullName evidence="5">Structural maintenance of chromosome 2</fullName>
    </submittedName>
</protein>
<dbReference type="SUPFAM" id="SSF75553">
    <property type="entry name" value="Smc hinge domain"/>
    <property type="match status" value="1"/>
</dbReference>
<evidence type="ECO:0000256" key="2">
    <source>
        <dbReference type="SAM" id="Coils"/>
    </source>
</evidence>
<dbReference type="GO" id="GO:0051276">
    <property type="term" value="P:chromosome organization"/>
    <property type="evidence" value="ECO:0007669"/>
    <property type="project" value="InterPro"/>
</dbReference>
<evidence type="ECO:0000313" key="5">
    <source>
        <dbReference type="EMBL" id="EFC40670.1"/>
    </source>
</evidence>
<evidence type="ECO:0000313" key="6">
    <source>
        <dbReference type="Proteomes" id="UP000006671"/>
    </source>
</evidence>
<dbReference type="Gene3D" id="3.40.50.300">
    <property type="entry name" value="P-loop containing nucleotide triphosphate hydrolases"/>
    <property type="match status" value="2"/>
</dbReference>
<dbReference type="GO" id="GO:0005524">
    <property type="term" value="F:ATP binding"/>
    <property type="evidence" value="ECO:0007669"/>
    <property type="project" value="InterPro"/>
</dbReference>
<feature type="coiled-coil region" evidence="2">
    <location>
        <begin position="163"/>
        <end position="295"/>
    </location>
</feature>
<dbReference type="Pfam" id="PF06470">
    <property type="entry name" value="SMC_hinge"/>
    <property type="match status" value="1"/>
</dbReference>
<dbReference type="InterPro" id="IPR003395">
    <property type="entry name" value="RecF/RecN/SMC_N"/>
</dbReference>
<dbReference type="GeneID" id="8854650"/>
<feature type="domain" description="SMC hinge" evidence="4">
    <location>
        <begin position="313"/>
        <end position="410"/>
    </location>
</feature>
<dbReference type="OMA" id="TEMECIA"/>
<dbReference type="RefSeq" id="XP_002673414.1">
    <property type="nucleotide sequence ID" value="XM_002673368.1"/>
</dbReference>
<accession>D2VRG7</accession>
<dbReference type="EMBL" id="GG738891">
    <property type="protein sequence ID" value="EFC40670.1"/>
    <property type="molecule type" value="Genomic_DNA"/>
</dbReference>
<dbReference type="STRING" id="5762.D2VRG7"/>
<gene>
    <name evidence="5" type="ORF">NAEGRDRAFT_51676</name>
</gene>
<dbReference type="Proteomes" id="UP000006671">
    <property type="component" value="Unassembled WGS sequence"/>
</dbReference>